<reference evidence="8 9" key="1">
    <citation type="submission" date="2024-03" db="EMBL/GenBank/DDBJ databases">
        <title>The Acrasis kona genome and developmental transcriptomes reveal deep origins of eukaryotic multicellular pathways.</title>
        <authorList>
            <person name="Sheikh S."/>
            <person name="Fu C.-J."/>
            <person name="Brown M.W."/>
            <person name="Baldauf S.L."/>
        </authorList>
    </citation>
    <scope>NUCLEOTIDE SEQUENCE [LARGE SCALE GENOMIC DNA]</scope>
    <source>
        <strain evidence="8 9">ATCC MYA-3509</strain>
    </source>
</reference>
<sequence length="442" mass="50372">MNPHSHIGIHNAPIQDENYQLFPQQGTSRSASRNGTRNAPSSLLSQQHHKQPLITKQYHPYNTQRAVLHEVTNKVNHWNPQPSRATSFVIKNNQVVSSQARSFQTNQQYPFGLIQAPSVHSYPITGSLNKPKTAPIPDLPNSSSEMDEDAVDCFELDRDQAEVANAMKAVDGLVIERLYEEYDLSLDIYRHLRNSETNHQPNCHYLSEIQVDVSEPMRGILIDWLNEVCQEYKLSAETLFLAVNVVDRTLSKQPIHRRKLQEVGITSLFIAAKYHELDPPNVDEFVFITDSTYPKEELLEMESSILGILDFNLTVITSVDFLHRFCHVNPDYDPLVFNLASFICELSLQEYDFLHYTPSAIAAASVVVALHTLGRKCWSEHMRMQTGFIGPELMACSRELLKIFRLVPTSNLTAVKNKYARTKYMEVSKLEAPNTYPNLDVM</sequence>
<evidence type="ECO:0000256" key="5">
    <source>
        <dbReference type="SAM" id="MobiDB-lite"/>
    </source>
</evidence>
<evidence type="ECO:0000313" key="8">
    <source>
        <dbReference type="EMBL" id="KAL0486060.1"/>
    </source>
</evidence>
<dbReference type="AlphaFoldDB" id="A0AAW2ZAV9"/>
<dbReference type="SUPFAM" id="SSF47954">
    <property type="entry name" value="Cyclin-like"/>
    <property type="match status" value="2"/>
</dbReference>
<dbReference type="PIRSF" id="PIRSF001771">
    <property type="entry name" value="Cyclin_A_B_D_E"/>
    <property type="match status" value="1"/>
</dbReference>
<evidence type="ECO:0000256" key="3">
    <source>
        <dbReference type="ARBA" id="ARBA00023306"/>
    </source>
</evidence>
<evidence type="ECO:0000259" key="7">
    <source>
        <dbReference type="SMART" id="SM01332"/>
    </source>
</evidence>
<gene>
    <name evidence="8" type="ORF">AKO1_001715</name>
</gene>
<accession>A0AAW2ZAV9</accession>
<evidence type="ECO:0000259" key="6">
    <source>
        <dbReference type="SMART" id="SM00385"/>
    </source>
</evidence>
<comment type="similarity">
    <text evidence="4">Belongs to the cyclin family.</text>
</comment>
<feature type="domain" description="Cyclin C-terminal" evidence="7">
    <location>
        <begin position="316"/>
        <end position="433"/>
    </location>
</feature>
<keyword evidence="9" id="KW-1185">Reference proteome</keyword>
<evidence type="ECO:0000256" key="1">
    <source>
        <dbReference type="ARBA" id="ARBA00022618"/>
    </source>
</evidence>
<feature type="compositionally biased region" description="Polar residues" evidence="5">
    <location>
        <begin position="24"/>
        <end position="46"/>
    </location>
</feature>
<dbReference type="Pfam" id="PF02984">
    <property type="entry name" value="Cyclin_C"/>
    <property type="match status" value="1"/>
</dbReference>
<dbReference type="Gene3D" id="1.10.472.10">
    <property type="entry name" value="Cyclin-like"/>
    <property type="match status" value="2"/>
</dbReference>
<dbReference type="SMART" id="SM01332">
    <property type="entry name" value="Cyclin_C"/>
    <property type="match status" value="1"/>
</dbReference>
<dbReference type="InterPro" id="IPR013763">
    <property type="entry name" value="Cyclin-like_dom"/>
</dbReference>
<name>A0AAW2ZAV9_9EUKA</name>
<dbReference type="PANTHER" id="PTHR10177">
    <property type="entry name" value="CYCLINS"/>
    <property type="match status" value="1"/>
</dbReference>
<comment type="caution">
    <text evidence="8">The sequence shown here is derived from an EMBL/GenBank/DDBJ whole genome shotgun (WGS) entry which is preliminary data.</text>
</comment>
<protein>
    <submittedName>
        <fullName evidence="8">Cyclin-A1</fullName>
    </submittedName>
</protein>
<dbReference type="GO" id="GO:0016538">
    <property type="term" value="F:cyclin-dependent protein serine/threonine kinase regulator activity"/>
    <property type="evidence" value="ECO:0007669"/>
    <property type="project" value="InterPro"/>
</dbReference>
<dbReference type="InterPro" id="IPR046965">
    <property type="entry name" value="Cyclin_A/B-like"/>
</dbReference>
<evidence type="ECO:0000313" key="9">
    <source>
        <dbReference type="Proteomes" id="UP001431209"/>
    </source>
</evidence>
<dbReference type="SMART" id="SM00385">
    <property type="entry name" value="CYCLIN"/>
    <property type="match status" value="2"/>
</dbReference>
<dbReference type="GO" id="GO:0051301">
    <property type="term" value="P:cell division"/>
    <property type="evidence" value="ECO:0007669"/>
    <property type="project" value="UniProtKB-KW"/>
</dbReference>
<evidence type="ECO:0000256" key="4">
    <source>
        <dbReference type="RuleBase" id="RU000383"/>
    </source>
</evidence>
<keyword evidence="1" id="KW-0132">Cell division</keyword>
<dbReference type="Pfam" id="PF00134">
    <property type="entry name" value="Cyclin_N"/>
    <property type="match status" value="1"/>
</dbReference>
<feature type="domain" description="Cyclin-like" evidence="6">
    <location>
        <begin position="223"/>
        <end position="307"/>
    </location>
</feature>
<evidence type="ECO:0000256" key="2">
    <source>
        <dbReference type="ARBA" id="ARBA00023127"/>
    </source>
</evidence>
<dbReference type="InterPro" id="IPR004367">
    <property type="entry name" value="Cyclin_C-dom"/>
</dbReference>
<dbReference type="InterPro" id="IPR039361">
    <property type="entry name" value="Cyclin"/>
</dbReference>
<dbReference type="Proteomes" id="UP001431209">
    <property type="component" value="Unassembled WGS sequence"/>
</dbReference>
<keyword evidence="2 4" id="KW-0195">Cyclin</keyword>
<dbReference type="FunFam" id="1.10.472.10:FF:000001">
    <property type="entry name" value="G2/mitotic-specific cyclin"/>
    <property type="match status" value="1"/>
</dbReference>
<feature type="domain" description="Cyclin-like" evidence="6">
    <location>
        <begin position="320"/>
        <end position="402"/>
    </location>
</feature>
<organism evidence="8 9">
    <name type="scientific">Acrasis kona</name>
    <dbReference type="NCBI Taxonomy" id="1008807"/>
    <lineage>
        <taxon>Eukaryota</taxon>
        <taxon>Discoba</taxon>
        <taxon>Heterolobosea</taxon>
        <taxon>Tetramitia</taxon>
        <taxon>Eutetramitia</taxon>
        <taxon>Acrasidae</taxon>
        <taxon>Acrasis</taxon>
    </lineage>
</organism>
<keyword evidence="3" id="KW-0131">Cell cycle</keyword>
<dbReference type="GO" id="GO:0044772">
    <property type="term" value="P:mitotic cell cycle phase transition"/>
    <property type="evidence" value="ECO:0007669"/>
    <property type="project" value="InterPro"/>
</dbReference>
<feature type="region of interest" description="Disordered" evidence="5">
    <location>
        <begin position="24"/>
        <end position="49"/>
    </location>
</feature>
<proteinExistence type="inferred from homology"/>
<dbReference type="EMBL" id="JAOPGA020001200">
    <property type="protein sequence ID" value="KAL0486060.1"/>
    <property type="molecule type" value="Genomic_DNA"/>
</dbReference>
<dbReference type="InterPro" id="IPR036915">
    <property type="entry name" value="Cyclin-like_sf"/>
</dbReference>
<dbReference type="InterPro" id="IPR006671">
    <property type="entry name" value="Cyclin_N"/>
</dbReference>